<dbReference type="GO" id="GO:0008658">
    <property type="term" value="F:penicillin binding"/>
    <property type="evidence" value="ECO:0007669"/>
    <property type="project" value="InterPro"/>
</dbReference>
<proteinExistence type="predicted"/>
<dbReference type="InterPro" id="IPR012338">
    <property type="entry name" value="Beta-lactam/transpept-like"/>
</dbReference>
<gene>
    <name evidence="16" type="primary">mrdA</name>
    <name evidence="16" type="ORF">C4561_00870</name>
</gene>
<reference evidence="16 17" key="1">
    <citation type="journal article" date="2017" name="ISME J.">
        <title>Energy and carbon metabolisms in a deep terrestrial subsurface fluid microbial community.</title>
        <authorList>
            <person name="Momper L."/>
            <person name="Jungbluth S.P."/>
            <person name="Lee M.D."/>
            <person name="Amend J.P."/>
        </authorList>
    </citation>
    <scope>NUCLEOTIDE SEQUENCE [LARGE SCALE GENOMIC DNA]</scope>
    <source>
        <strain evidence="16">SURF_46</strain>
    </source>
</reference>
<evidence type="ECO:0000256" key="6">
    <source>
        <dbReference type="ARBA" id="ARBA00022692"/>
    </source>
</evidence>
<keyword evidence="4" id="KW-0997">Cell inner membrane</keyword>
<dbReference type="InterPro" id="IPR001460">
    <property type="entry name" value="PCN-bd_Tpept"/>
</dbReference>
<keyword evidence="8" id="KW-0133">Cell shape</keyword>
<keyword evidence="10 13" id="KW-1133">Transmembrane helix</keyword>
<comment type="subcellular location">
    <subcellularLocation>
        <location evidence="2">Cell membrane</location>
    </subcellularLocation>
    <subcellularLocation>
        <location evidence="1">Membrane</location>
        <topology evidence="1">Single-pass membrane protein</topology>
    </subcellularLocation>
</comment>
<keyword evidence="7" id="KW-0378">Hydrolase</keyword>
<evidence type="ECO:0000313" key="17">
    <source>
        <dbReference type="Proteomes" id="UP000265540"/>
    </source>
</evidence>
<dbReference type="Proteomes" id="UP000265540">
    <property type="component" value="Unassembled WGS sequence"/>
</dbReference>
<keyword evidence="11 13" id="KW-0472">Membrane</keyword>
<evidence type="ECO:0000259" key="15">
    <source>
        <dbReference type="Pfam" id="PF03717"/>
    </source>
</evidence>
<evidence type="ECO:0000256" key="1">
    <source>
        <dbReference type="ARBA" id="ARBA00004167"/>
    </source>
</evidence>
<dbReference type="SUPFAM" id="SSF56519">
    <property type="entry name" value="Penicillin binding protein dimerisation domain"/>
    <property type="match status" value="1"/>
</dbReference>
<keyword evidence="9" id="KW-0573">Peptidoglycan synthesis</keyword>
<evidence type="ECO:0000256" key="2">
    <source>
        <dbReference type="ARBA" id="ARBA00004236"/>
    </source>
</evidence>
<evidence type="ECO:0000259" key="14">
    <source>
        <dbReference type="Pfam" id="PF00905"/>
    </source>
</evidence>
<dbReference type="PANTHER" id="PTHR30627:SF2">
    <property type="entry name" value="PEPTIDOGLYCAN D,D-TRANSPEPTIDASE MRDA"/>
    <property type="match status" value="1"/>
</dbReference>
<feature type="domain" description="Penicillin-binding protein dimerisation" evidence="15">
    <location>
        <begin position="98"/>
        <end position="255"/>
    </location>
</feature>
<evidence type="ECO:0000313" key="16">
    <source>
        <dbReference type="EMBL" id="RJR28039.1"/>
    </source>
</evidence>
<sequence length="629" mass="69408">MRNLIFEEIDKYNPVKKFNVFKGRPEPLEFDSMIPGKNIEQKSDSQFSSFKQWNLSIFVCVVIFVYFIFLGRAINLQIVNNSKYATLALENKTRKSVIIPERGVIYDKNEQVLARNKPSFALELNLSFCSTRFICEQILERVGAIISVKLNKEKILSEIDSGKSSVIIAQGLKKEEILEVESNLYQLPGISVAVYPVRSYEHGDVFSHVLGYVGLDDESIQPKIVGKSGVEESYDEILSGIPGSIITKVDSTGRNFVVVAKEDALPGRNIITFLDVKLQVKAYELLKKAVDEDKDTTGGVIVAQDPQTGGILALVSYPAFDPNKLVEGLSQEEFNLLQEDASYPFFNRAISAAYAPGSTFKMVTASAALSEGTITPNTTIFDPGYLQIGTYIFRNWKLDGHGEVNLKRALQVSNDTYFYTVGGGYGDVKGVGIELLSAWAEKFGFGYITGIDIPGEVEGFMPDGAGREWYLGDTYITSIGQGDVLATPLQVNNMTSYFGNGGYIMKPRVVKEIQGVQDFETEILYQSLISKKDIETIREGLKMAVEPGGTGYPLFDFSTRHPGIELAGKTGTSEYIDGKGEDKTHAWFTVFGPYEEAEIALTVFLEGGGSGSDDAAPIAKELLDVWFEK</sequence>
<dbReference type="GO" id="GO:0005886">
    <property type="term" value="C:plasma membrane"/>
    <property type="evidence" value="ECO:0007669"/>
    <property type="project" value="UniProtKB-SubCell"/>
</dbReference>
<evidence type="ECO:0000256" key="3">
    <source>
        <dbReference type="ARBA" id="ARBA00022475"/>
    </source>
</evidence>
<feature type="domain" description="Penicillin-binding protein transpeptidase" evidence="14">
    <location>
        <begin position="299"/>
        <end position="623"/>
    </location>
</feature>
<dbReference type="EMBL" id="QZJF01000005">
    <property type="protein sequence ID" value="RJR28039.1"/>
    <property type="molecule type" value="Genomic_DNA"/>
</dbReference>
<evidence type="ECO:0000256" key="11">
    <source>
        <dbReference type="ARBA" id="ARBA00023136"/>
    </source>
</evidence>
<evidence type="ECO:0000256" key="12">
    <source>
        <dbReference type="ARBA" id="ARBA00023316"/>
    </source>
</evidence>
<dbReference type="Pfam" id="PF00905">
    <property type="entry name" value="Transpeptidase"/>
    <property type="match status" value="1"/>
</dbReference>
<comment type="caution">
    <text evidence="16">The sequence shown here is derived from an EMBL/GenBank/DDBJ whole genome shotgun (WGS) entry which is preliminary data.</text>
</comment>
<dbReference type="SUPFAM" id="SSF56601">
    <property type="entry name" value="beta-lactamase/transpeptidase-like"/>
    <property type="match status" value="1"/>
</dbReference>
<dbReference type="InterPro" id="IPR050515">
    <property type="entry name" value="Beta-lactam/transpept"/>
</dbReference>
<dbReference type="GO" id="GO:0009002">
    <property type="term" value="F:serine-type D-Ala-D-Ala carboxypeptidase activity"/>
    <property type="evidence" value="ECO:0007669"/>
    <property type="project" value="InterPro"/>
</dbReference>
<keyword evidence="3" id="KW-1003">Cell membrane</keyword>
<keyword evidence="12" id="KW-0961">Cell wall biogenesis/degradation</keyword>
<dbReference type="GO" id="GO:0006508">
    <property type="term" value="P:proteolysis"/>
    <property type="evidence" value="ECO:0007669"/>
    <property type="project" value="UniProtKB-KW"/>
</dbReference>
<dbReference type="GO" id="GO:0008360">
    <property type="term" value="P:regulation of cell shape"/>
    <property type="evidence" value="ECO:0007669"/>
    <property type="project" value="UniProtKB-KW"/>
</dbReference>
<keyword evidence="6 13" id="KW-0812">Transmembrane</keyword>
<dbReference type="AlphaFoldDB" id="A0A3A4ZFZ0"/>
<evidence type="ECO:0000256" key="4">
    <source>
        <dbReference type="ARBA" id="ARBA00022519"/>
    </source>
</evidence>
<evidence type="ECO:0000256" key="9">
    <source>
        <dbReference type="ARBA" id="ARBA00022984"/>
    </source>
</evidence>
<dbReference type="Pfam" id="PF03717">
    <property type="entry name" value="PBP_dimer"/>
    <property type="match status" value="1"/>
</dbReference>
<evidence type="ECO:0000256" key="5">
    <source>
        <dbReference type="ARBA" id="ARBA00022670"/>
    </source>
</evidence>
<organism evidence="16 17">
    <name type="scientific">candidate division WWE3 bacterium</name>
    <dbReference type="NCBI Taxonomy" id="2053526"/>
    <lineage>
        <taxon>Bacteria</taxon>
        <taxon>Katanobacteria</taxon>
    </lineage>
</organism>
<protein>
    <submittedName>
        <fullName evidence="16">Penicillin-binding protein 2</fullName>
    </submittedName>
</protein>
<dbReference type="InterPro" id="IPR017790">
    <property type="entry name" value="Penicillin-binding_protein_2"/>
</dbReference>
<dbReference type="PANTHER" id="PTHR30627">
    <property type="entry name" value="PEPTIDOGLYCAN D,D-TRANSPEPTIDASE"/>
    <property type="match status" value="1"/>
</dbReference>
<accession>A0A3A4ZFZ0</accession>
<dbReference type="Gene3D" id="3.90.1310.10">
    <property type="entry name" value="Penicillin-binding protein 2a (Domain 2)"/>
    <property type="match status" value="1"/>
</dbReference>
<dbReference type="GO" id="GO:0071555">
    <property type="term" value="P:cell wall organization"/>
    <property type="evidence" value="ECO:0007669"/>
    <property type="project" value="UniProtKB-KW"/>
</dbReference>
<evidence type="ECO:0000256" key="13">
    <source>
        <dbReference type="SAM" id="Phobius"/>
    </source>
</evidence>
<evidence type="ECO:0000256" key="8">
    <source>
        <dbReference type="ARBA" id="ARBA00022960"/>
    </source>
</evidence>
<dbReference type="NCBIfam" id="TIGR03423">
    <property type="entry name" value="pbp2_mrdA"/>
    <property type="match status" value="1"/>
</dbReference>
<name>A0A3A4ZFZ0_UNCKA</name>
<evidence type="ECO:0000256" key="7">
    <source>
        <dbReference type="ARBA" id="ARBA00022801"/>
    </source>
</evidence>
<dbReference type="GO" id="GO:0071972">
    <property type="term" value="F:peptidoglycan L,D-transpeptidase activity"/>
    <property type="evidence" value="ECO:0007669"/>
    <property type="project" value="TreeGrafter"/>
</dbReference>
<dbReference type="InterPro" id="IPR036138">
    <property type="entry name" value="PBP_dimer_sf"/>
</dbReference>
<evidence type="ECO:0000256" key="10">
    <source>
        <dbReference type="ARBA" id="ARBA00022989"/>
    </source>
</evidence>
<feature type="transmembrane region" description="Helical" evidence="13">
    <location>
        <begin position="53"/>
        <end position="74"/>
    </location>
</feature>
<dbReference type="GO" id="GO:0009252">
    <property type="term" value="P:peptidoglycan biosynthetic process"/>
    <property type="evidence" value="ECO:0007669"/>
    <property type="project" value="UniProtKB-KW"/>
</dbReference>
<dbReference type="Gene3D" id="3.40.710.10">
    <property type="entry name" value="DD-peptidase/beta-lactamase superfamily"/>
    <property type="match status" value="1"/>
</dbReference>
<keyword evidence="5" id="KW-0645">Protease</keyword>
<dbReference type="InterPro" id="IPR005311">
    <property type="entry name" value="PBP_dimer"/>
</dbReference>